<organism evidence="3 4">
    <name type="scientific">Polarella glacialis</name>
    <name type="common">Dinoflagellate</name>
    <dbReference type="NCBI Taxonomy" id="89957"/>
    <lineage>
        <taxon>Eukaryota</taxon>
        <taxon>Sar</taxon>
        <taxon>Alveolata</taxon>
        <taxon>Dinophyceae</taxon>
        <taxon>Suessiales</taxon>
        <taxon>Suessiaceae</taxon>
        <taxon>Polarella</taxon>
    </lineage>
</organism>
<feature type="region of interest" description="Disordered" evidence="1">
    <location>
        <begin position="391"/>
        <end position="419"/>
    </location>
</feature>
<dbReference type="GO" id="GO:0006629">
    <property type="term" value="P:lipid metabolic process"/>
    <property type="evidence" value="ECO:0007669"/>
    <property type="project" value="InterPro"/>
</dbReference>
<proteinExistence type="predicted"/>
<dbReference type="InterPro" id="IPR006693">
    <property type="entry name" value="AB_hydrolase_lipase"/>
</dbReference>
<protein>
    <recommendedName>
        <fullName evidence="2">Partial AB-hydrolase lipase domain-containing protein</fullName>
    </recommendedName>
</protein>
<accession>A0A813HXL7</accession>
<dbReference type="Proteomes" id="UP000654075">
    <property type="component" value="Unassembled WGS sequence"/>
</dbReference>
<dbReference type="SUPFAM" id="SSF53474">
    <property type="entry name" value="alpha/beta-Hydrolases"/>
    <property type="match status" value="1"/>
</dbReference>
<evidence type="ECO:0000259" key="2">
    <source>
        <dbReference type="Pfam" id="PF04083"/>
    </source>
</evidence>
<keyword evidence="4" id="KW-1185">Reference proteome</keyword>
<feature type="non-terminal residue" evidence="3">
    <location>
        <position position="1"/>
    </location>
</feature>
<evidence type="ECO:0000313" key="3">
    <source>
        <dbReference type="EMBL" id="CAE8642460.1"/>
    </source>
</evidence>
<evidence type="ECO:0000313" key="4">
    <source>
        <dbReference type="Proteomes" id="UP000654075"/>
    </source>
</evidence>
<dbReference type="PANTHER" id="PTHR11005">
    <property type="entry name" value="LYSOSOMAL ACID LIPASE-RELATED"/>
    <property type="match status" value="1"/>
</dbReference>
<feature type="region of interest" description="Disordered" evidence="1">
    <location>
        <begin position="277"/>
        <end position="302"/>
    </location>
</feature>
<sequence length="651" mass="70806">MARLSQNSRGDVRRHVPSRIRRSATILAALAAVGAVSLAFAAVQGASFVLPSTVGAYSSTRATRPSFWASTSRSSGQTALLAEGLETEAGVAEVAEVADAAAAVPEVAAIAPLFQEFNVSMNTDPKKLMKVMVAIFNKGERALDLILTDPRAKSTLLYSIAMLPDNFRAAAQILTRRRDRRMRVRVLQHFRPIPDADMEVLRMSKTTNVTKLGSAITSKFVDVAGNNLKRSVKLEFAGREIAFNAMMAIETASQKANRELTFSPRFVKQALDAVSSESIAPSEGEQSGSAANGTSSTGQAPQAADVFSQSYVSIEMEVGTLHSSARIVQFHFMAEWYLEEGLEVPKSSSHMQGHRPSASFAPPTKDALSLSLQGSNQMKPTTKAIDHGGWAELDDENHSGAGHATGANGLSKEEQAQREALERHIHEISGLAANVIKEQDVWEGHIKRCVEEERKDQKWRHDLGIDYADILKDQIRQADDRKAAGRRHAIEQASMHDYPDFSKAPEISAGYGILSDSDCTAVSATALVEEIRSWVADRGYPFEAHGAVTEDGVLLELIRIPRPGSPVVHLQHGVLDSAWAWVFNKEFSPLGFALYDAGYDVWLGNNRGNGFSTCWANGSSASGSAEFWNFTFDDMARLDLLAMLGTELNIT</sequence>
<dbReference type="Gene3D" id="3.40.50.1820">
    <property type="entry name" value="alpha/beta hydrolase"/>
    <property type="match status" value="1"/>
</dbReference>
<reference evidence="3" key="1">
    <citation type="submission" date="2021-02" db="EMBL/GenBank/DDBJ databases">
        <authorList>
            <person name="Dougan E. K."/>
            <person name="Rhodes N."/>
            <person name="Thang M."/>
            <person name="Chan C."/>
        </authorList>
    </citation>
    <scope>NUCLEOTIDE SEQUENCE</scope>
</reference>
<dbReference type="EMBL" id="CAJNNV010033162">
    <property type="protein sequence ID" value="CAE8642460.1"/>
    <property type="molecule type" value="Genomic_DNA"/>
</dbReference>
<feature type="compositionally biased region" description="Low complexity" evidence="1">
    <location>
        <begin position="286"/>
        <end position="300"/>
    </location>
</feature>
<gene>
    <name evidence="3" type="ORF">PGLA1383_LOCUS56949</name>
</gene>
<dbReference type="Pfam" id="PF04083">
    <property type="entry name" value="Abhydro_lipase"/>
    <property type="match status" value="1"/>
</dbReference>
<evidence type="ECO:0000256" key="1">
    <source>
        <dbReference type="SAM" id="MobiDB-lite"/>
    </source>
</evidence>
<feature type="domain" description="Partial AB-hydrolase lipase" evidence="2">
    <location>
        <begin position="535"/>
        <end position="584"/>
    </location>
</feature>
<feature type="region of interest" description="Disordered" evidence="1">
    <location>
        <begin position="347"/>
        <end position="368"/>
    </location>
</feature>
<dbReference type="AlphaFoldDB" id="A0A813HXL7"/>
<comment type="caution">
    <text evidence="3">The sequence shown here is derived from an EMBL/GenBank/DDBJ whole genome shotgun (WGS) entry which is preliminary data.</text>
</comment>
<name>A0A813HXL7_POLGL</name>
<dbReference type="OrthoDB" id="437943at2759"/>
<dbReference type="InterPro" id="IPR029058">
    <property type="entry name" value="AB_hydrolase_fold"/>
</dbReference>